<evidence type="ECO:0000256" key="1">
    <source>
        <dbReference type="SAM" id="MobiDB-lite"/>
    </source>
</evidence>
<dbReference type="EMBL" id="JAHWXP010000001">
    <property type="protein sequence ID" value="MBY8335670.1"/>
    <property type="molecule type" value="Genomic_DNA"/>
</dbReference>
<gene>
    <name evidence="3" type="ORF">KYN89_01285</name>
</gene>
<evidence type="ECO:0000259" key="2">
    <source>
        <dbReference type="Pfam" id="PF07486"/>
    </source>
</evidence>
<dbReference type="RefSeq" id="WP_222823450.1">
    <property type="nucleotide sequence ID" value="NZ_JAHWXP010000001.1"/>
</dbReference>
<feature type="compositionally biased region" description="Pro residues" evidence="1">
    <location>
        <begin position="304"/>
        <end position="313"/>
    </location>
</feature>
<feature type="domain" description="Cell wall hydrolase SleB" evidence="2">
    <location>
        <begin position="124"/>
        <end position="230"/>
    </location>
</feature>
<comment type="caution">
    <text evidence="3">The sequence shown here is derived from an EMBL/GenBank/DDBJ whole genome shotgun (WGS) entry which is preliminary data.</text>
</comment>
<organism evidence="3 4">
    <name type="scientific">Alteriqipengyuania abyssalis</name>
    <dbReference type="NCBI Taxonomy" id="2860200"/>
    <lineage>
        <taxon>Bacteria</taxon>
        <taxon>Pseudomonadati</taxon>
        <taxon>Pseudomonadota</taxon>
        <taxon>Alphaproteobacteria</taxon>
        <taxon>Sphingomonadales</taxon>
        <taxon>Erythrobacteraceae</taxon>
        <taxon>Alteriqipengyuania</taxon>
    </lineage>
</organism>
<evidence type="ECO:0000313" key="4">
    <source>
        <dbReference type="Proteomes" id="UP000759298"/>
    </source>
</evidence>
<keyword evidence="4" id="KW-1185">Reference proteome</keyword>
<dbReference type="Pfam" id="PF07486">
    <property type="entry name" value="Hydrolase_2"/>
    <property type="match status" value="1"/>
</dbReference>
<dbReference type="Gene3D" id="1.10.10.2520">
    <property type="entry name" value="Cell wall hydrolase SleB, domain 1"/>
    <property type="match status" value="1"/>
</dbReference>
<proteinExistence type="predicted"/>
<dbReference type="GO" id="GO:0016787">
    <property type="term" value="F:hydrolase activity"/>
    <property type="evidence" value="ECO:0007669"/>
    <property type="project" value="UniProtKB-KW"/>
</dbReference>
<reference evidence="3 4" key="1">
    <citation type="submission" date="2021-07" db="EMBL/GenBank/DDBJ databases">
        <title>Alteriqipengyuania abyssalis NZ-12B nov, sp.nov isolated from deep sea sponge in pacific ocean.</title>
        <authorList>
            <person name="Tareen S."/>
            <person name="Wink J."/>
        </authorList>
    </citation>
    <scope>NUCLEOTIDE SEQUENCE [LARGE SCALE GENOMIC DNA]</scope>
    <source>
        <strain evidence="3 4">NZ-12B</strain>
    </source>
</reference>
<dbReference type="InterPro" id="IPR042047">
    <property type="entry name" value="SleB_dom1"/>
</dbReference>
<accession>A0ABS7P9D2</accession>
<dbReference type="Proteomes" id="UP000759298">
    <property type="component" value="Unassembled WGS sequence"/>
</dbReference>
<evidence type="ECO:0000313" key="3">
    <source>
        <dbReference type="EMBL" id="MBY8335670.1"/>
    </source>
</evidence>
<feature type="region of interest" description="Disordered" evidence="1">
    <location>
        <begin position="285"/>
        <end position="315"/>
    </location>
</feature>
<keyword evidence="3" id="KW-0378">Hydrolase</keyword>
<dbReference type="InterPro" id="IPR011105">
    <property type="entry name" value="Cell_wall_hydrolase_SleB"/>
</dbReference>
<protein>
    <submittedName>
        <fullName evidence="3">Cell wall hydrolase</fullName>
    </submittedName>
</protein>
<name>A0ABS7P9D2_9SPHN</name>
<sequence length="406" mass="43172">MDFVRSTWFRENVPLVGVLAVLLATFAGLALAGAPSAEPPHAIAQADAPPLESVQALPASGEEADTLKSQLAPDDAQAQNAAVDIVDGGPGIAPPFRFTGSAADRTRARDCLALAAMAEAGYGDADQRAVMQVILNRTRHPAFANTVCGVVYQGAERRTGCQFTFTCDGSLPRSYPETQWRAARQRAEEALGGRVDKTVGIATHYHANYVYPWWSPKLDKIATVGPHLFFRWRGFWGTGTALNATYRGGEPDPMALRSTAQAVVRDETLLPHLLGDERAVRSITATQDVGGQDKTELSASASPAPAPAAPQGPGPGAHFVLVGAGDNPAAIVAQARTLCPGSRFCQVYGWSEASAIPSELPLSNEARRQLRFSYLAPRNGNPEAVFFDCRLFAQPATGRCLPAARP</sequence>